<proteinExistence type="predicted"/>
<reference evidence="1" key="1">
    <citation type="submission" date="2022-07" db="EMBL/GenBank/DDBJ databases">
        <authorList>
            <consortium name="Clinical and Environmental Microbiology Branch: Whole genome sequencing antimicrobial resistance pathogens in the healthcare setting"/>
        </authorList>
    </citation>
    <scope>NUCLEOTIDE SEQUENCE</scope>
    <source>
        <strain evidence="1">Stenotrophomonas_maltophilia_2021CK-00905</strain>
    </source>
</reference>
<sequence>MLENELGLLIRELHRANCGDFDWFSEQDFPNFVAVGEVQCHFTSAALVSLTKLGRELHRNRDLPRKRIEQDALIRMLRVVVAHAFFEGVLIAGEASVMRSTKKTLKERLEAEIDKRAGRVTHVFPIATTGFEKAGPLTMGPVELITVRQWIEQVHVNPDPNREELDPAWKQAVLGVGAQVLNRRSEEISETVRYALGNSGAVLRVTVDGFETAFSRKFGRIVAQCCLDILSLLHRVPAVFKKQGIFDWNSRPLYAPFFYEMDGFLGIDSEPNLPYRLTSSQIVSLRRCFNDFQGSIDKVVFGLLNQGVVRNPKLCQRWSTALNWYAEGCREPDDAVAVAKIGTALDVLSGGGEEHGILNMLLVLLEKQEDQSVIEGYGESLTLKVVVFRLYKQAGRSGVLHGTHVDRTKSFDELRQIGEIIAGRALLESLRRLGSYEGADEDRAFRTMVAR</sequence>
<accession>A0AAI9FXN7</accession>
<organism evidence="1 2">
    <name type="scientific">Stenotrophomonas maltophilia</name>
    <name type="common">Pseudomonas maltophilia</name>
    <name type="synonym">Xanthomonas maltophilia</name>
    <dbReference type="NCBI Taxonomy" id="40324"/>
    <lineage>
        <taxon>Bacteria</taxon>
        <taxon>Pseudomonadati</taxon>
        <taxon>Pseudomonadota</taxon>
        <taxon>Gammaproteobacteria</taxon>
        <taxon>Lysobacterales</taxon>
        <taxon>Lysobacteraceae</taxon>
        <taxon>Stenotrophomonas</taxon>
        <taxon>Stenotrophomonas maltophilia group</taxon>
    </lineage>
</organism>
<protein>
    <recommendedName>
        <fullName evidence="3">Apea-like HEPN domain-containing protein</fullName>
    </recommendedName>
</protein>
<name>A0AAI9FXN7_STEMA</name>
<dbReference type="EMBL" id="ABLOMU010000001">
    <property type="protein sequence ID" value="EKT4439501.1"/>
    <property type="molecule type" value="Genomic_DNA"/>
</dbReference>
<dbReference type="Proteomes" id="UP001214521">
    <property type="component" value="Unassembled WGS sequence"/>
</dbReference>
<comment type="caution">
    <text evidence="1">The sequence shown here is derived from an EMBL/GenBank/DDBJ whole genome shotgun (WGS) entry which is preliminary data.</text>
</comment>
<evidence type="ECO:0000313" key="1">
    <source>
        <dbReference type="EMBL" id="EKT4439501.1"/>
    </source>
</evidence>
<evidence type="ECO:0008006" key="3">
    <source>
        <dbReference type="Google" id="ProtNLM"/>
    </source>
</evidence>
<dbReference type="AlphaFoldDB" id="A0AAI9FXN7"/>
<gene>
    <name evidence="1" type="ORF">QEK83_000094</name>
</gene>
<evidence type="ECO:0000313" key="2">
    <source>
        <dbReference type="Proteomes" id="UP001214521"/>
    </source>
</evidence>